<dbReference type="SUPFAM" id="SSF52172">
    <property type="entry name" value="CheY-like"/>
    <property type="match status" value="1"/>
</dbReference>
<evidence type="ECO:0000256" key="4">
    <source>
        <dbReference type="ARBA" id="ARBA00023163"/>
    </source>
</evidence>
<dbReference type="GO" id="GO:0000160">
    <property type="term" value="P:phosphorelay signal transduction system"/>
    <property type="evidence" value="ECO:0007669"/>
    <property type="project" value="InterPro"/>
</dbReference>
<accession>A0A9D1TBT2</accession>
<dbReference type="InterPro" id="IPR001789">
    <property type="entry name" value="Sig_transdc_resp-reg_receiver"/>
</dbReference>
<proteinExistence type="predicted"/>
<protein>
    <recommendedName>
        <fullName evidence="1">Stage 0 sporulation protein A homolog</fullName>
    </recommendedName>
</protein>
<dbReference type="Pfam" id="PF00072">
    <property type="entry name" value="Response_reg"/>
    <property type="match status" value="1"/>
</dbReference>
<dbReference type="PROSITE" id="PS50110">
    <property type="entry name" value="RESPONSE_REGULATORY"/>
    <property type="match status" value="1"/>
</dbReference>
<dbReference type="SMART" id="SM00448">
    <property type="entry name" value="REC"/>
    <property type="match status" value="1"/>
</dbReference>
<dbReference type="AlphaFoldDB" id="A0A9D1TBT2"/>
<evidence type="ECO:0000256" key="3">
    <source>
        <dbReference type="ARBA" id="ARBA00023125"/>
    </source>
</evidence>
<reference evidence="9" key="2">
    <citation type="journal article" date="2021" name="PeerJ">
        <title>Extensive microbial diversity within the chicken gut microbiome revealed by metagenomics and culture.</title>
        <authorList>
            <person name="Gilroy R."/>
            <person name="Ravi A."/>
            <person name="Getino M."/>
            <person name="Pursley I."/>
            <person name="Horton D.L."/>
            <person name="Alikhan N.F."/>
            <person name="Baker D."/>
            <person name="Gharbi K."/>
            <person name="Hall N."/>
            <person name="Watson M."/>
            <person name="Adriaenssens E.M."/>
            <person name="Foster-Nyarko E."/>
            <person name="Jarju S."/>
            <person name="Secka A."/>
            <person name="Antonio M."/>
            <person name="Oren A."/>
            <person name="Chaudhuri R.R."/>
            <person name="La Ragione R."/>
            <person name="Hildebrand F."/>
            <person name="Pallen M.J."/>
        </authorList>
    </citation>
    <scope>NUCLEOTIDE SEQUENCE</scope>
    <source>
        <strain evidence="9">CHK188-20938</strain>
    </source>
</reference>
<evidence type="ECO:0000256" key="1">
    <source>
        <dbReference type="ARBA" id="ARBA00018672"/>
    </source>
</evidence>
<feature type="domain" description="Response regulatory" evidence="8">
    <location>
        <begin position="3"/>
        <end position="120"/>
    </location>
</feature>
<dbReference type="CDD" id="cd17536">
    <property type="entry name" value="REC_YesN-like"/>
    <property type="match status" value="1"/>
</dbReference>
<evidence type="ECO:0000256" key="5">
    <source>
        <dbReference type="ARBA" id="ARBA00024867"/>
    </source>
</evidence>
<comment type="caution">
    <text evidence="9">The sequence shown here is derived from an EMBL/GenBank/DDBJ whole genome shotgun (WGS) entry which is preliminary data.</text>
</comment>
<evidence type="ECO:0000256" key="2">
    <source>
        <dbReference type="ARBA" id="ARBA00023015"/>
    </source>
</evidence>
<reference evidence="9" key="1">
    <citation type="submission" date="2020-10" db="EMBL/GenBank/DDBJ databases">
        <authorList>
            <person name="Gilroy R."/>
        </authorList>
    </citation>
    <scope>NUCLEOTIDE SEQUENCE</scope>
    <source>
        <strain evidence="9">CHK188-20938</strain>
    </source>
</reference>
<evidence type="ECO:0000313" key="9">
    <source>
        <dbReference type="EMBL" id="HIV26052.1"/>
    </source>
</evidence>
<keyword evidence="4" id="KW-0804">Transcription</keyword>
<dbReference type="InterPro" id="IPR011006">
    <property type="entry name" value="CheY-like_superfamily"/>
</dbReference>
<dbReference type="EMBL" id="DVOO01000029">
    <property type="protein sequence ID" value="HIV26052.1"/>
    <property type="molecule type" value="Genomic_DNA"/>
</dbReference>
<dbReference type="GO" id="GO:0043565">
    <property type="term" value="F:sequence-specific DNA binding"/>
    <property type="evidence" value="ECO:0007669"/>
    <property type="project" value="InterPro"/>
</dbReference>
<comment type="function">
    <text evidence="5">May play the central regulatory role in sporulation. It may be an element of the effector pathway responsible for the activation of sporulation genes in response to nutritional stress. Spo0A may act in concert with spo0H (a sigma factor) to control the expression of some genes that are critical to the sporulation process.</text>
</comment>
<gene>
    <name evidence="9" type="ORF">IAB71_09810</name>
</gene>
<sequence>MYRIMLADDEGIVRDSLKMIIEKHFPDQCQVETARTGRDVIELAERFRPDIAFMDIQMPGINGIEAIREIKKNNPGVEFIIVSAYDRFDYAREAINLGVMDYINKPFSAHGIVEVLQKAMGRIEAKRKKRSDDLLIREKMETVMPIIENGFVYSIMFQEAFDEDIQNYKKLLNMNADYGCMLALVMGDDQHGNHMTNAVGASVRIQSNYAKVRETVKETWNCVVGSVISNKIPVFLPCEKMKIEYEERIEMIDVCRELARKLRRITDISFRVGIGSIRRLNESMASYEEALKALVNSTGSVAHVDDLPIQCRYDKEYPIDLENELFARLRSGEREECEREAAHFFDWMLENYGENNTSVKLKTLEFVLWAEHIVYQDGGMTYHFQDRSNYLPLVMNAEKNSDLKNWFVGKFGEACRNMHTKKEEHANQMVIRAEQYIRENYHRDLSLDEVSRQLDLSPYYFSKLFKEETGSNFVEYVTGLRISRAKEMLSRKECSMKEICAEVGYSDPNYFSRIFKKNTGVTPTEYREGAREQKHVEKA</sequence>
<keyword evidence="6" id="KW-0597">Phosphoprotein</keyword>
<evidence type="ECO:0000259" key="8">
    <source>
        <dbReference type="PROSITE" id="PS50110"/>
    </source>
</evidence>
<dbReference type="InterPro" id="IPR009057">
    <property type="entry name" value="Homeodomain-like_sf"/>
</dbReference>
<dbReference type="PRINTS" id="PR00032">
    <property type="entry name" value="HTHARAC"/>
</dbReference>
<dbReference type="Proteomes" id="UP000824169">
    <property type="component" value="Unassembled WGS sequence"/>
</dbReference>
<dbReference type="GO" id="GO:0003700">
    <property type="term" value="F:DNA-binding transcription factor activity"/>
    <property type="evidence" value="ECO:0007669"/>
    <property type="project" value="InterPro"/>
</dbReference>
<dbReference type="InterPro" id="IPR018060">
    <property type="entry name" value="HTH_AraC"/>
</dbReference>
<dbReference type="PANTHER" id="PTHR43280:SF10">
    <property type="entry name" value="REGULATORY PROTEIN POCR"/>
    <property type="match status" value="1"/>
</dbReference>
<dbReference type="PANTHER" id="PTHR43280">
    <property type="entry name" value="ARAC-FAMILY TRANSCRIPTIONAL REGULATOR"/>
    <property type="match status" value="1"/>
</dbReference>
<keyword evidence="2" id="KW-0805">Transcription regulation</keyword>
<dbReference type="Gene3D" id="1.10.10.60">
    <property type="entry name" value="Homeodomain-like"/>
    <property type="match status" value="2"/>
</dbReference>
<dbReference type="PROSITE" id="PS00041">
    <property type="entry name" value="HTH_ARAC_FAMILY_1"/>
    <property type="match status" value="1"/>
</dbReference>
<name>A0A9D1TBT2_9FIRM</name>
<feature type="domain" description="HTH araC/xylS-type" evidence="7">
    <location>
        <begin position="431"/>
        <end position="529"/>
    </location>
</feature>
<dbReference type="SUPFAM" id="SSF46689">
    <property type="entry name" value="Homeodomain-like"/>
    <property type="match status" value="2"/>
</dbReference>
<feature type="modified residue" description="4-aspartylphosphate" evidence="6">
    <location>
        <position position="55"/>
    </location>
</feature>
<keyword evidence="3" id="KW-0238">DNA-binding</keyword>
<dbReference type="InterPro" id="IPR020449">
    <property type="entry name" value="Tscrpt_reg_AraC-type_HTH"/>
</dbReference>
<dbReference type="Pfam" id="PF12833">
    <property type="entry name" value="HTH_18"/>
    <property type="match status" value="1"/>
</dbReference>
<dbReference type="PROSITE" id="PS01124">
    <property type="entry name" value="HTH_ARAC_FAMILY_2"/>
    <property type="match status" value="1"/>
</dbReference>
<organism evidence="9 10">
    <name type="scientific">Candidatus Scatomonas pullistercoris</name>
    <dbReference type="NCBI Taxonomy" id="2840920"/>
    <lineage>
        <taxon>Bacteria</taxon>
        <taxon>Bacillati</taxon>
        <taxon>Bacillota</taxon>
        <taxon>Clostridia</taxon>
        <taxon>Lachnospirales</taxon>
        <taxon>Lachnospiraceae</taxon>
        <taxon>Lachnospiraceae incertae sedis</taxon>
        <taxon>Candidatus Scatomonas</taxon>
    </lineage>
</organism>
<evidence type="ECO:0000256" key="6">
    <source>
        <dbReference type="PROSITE-ProRule" id="PRU00169"/>
    </source>
</evidence>
<evidence type="ECO:0000259" key="7">
    <source>
        <dbReference type="PROSITE" id="PS01124"/>
    </source>
</evidence>
<dbReference type="SMART" id="SM00342">
    <property type="entry name" value="HTH_ARAC"/>
    <property type="match status" value="1"/>
</dbReference>
<evidence type="ECO:0000313" key="10">
    <source>
        <dbReference type="Proteomes" id="UP000824169"/>
    </source>
</evidence>
<dbReference type="Gene3D" id="3.40.50.2300">
    <property type="match status" value="1"/>
</dbReference>
<dbReference type="InterPro" id="IPR018062">
    <property type="entry name" value="HTH_AraC-typ_CS"/>
</dbReference>